<dbReference type="EMBL" id="CP011542">
    <property type="protein sequence ID" value="AKK04927.1"/>
    <property type="molecule type" value="Genomic_DNA"/>
</dbReference>
<dbReference type="Proteomes" id="UP000035199">
    <property type="component" value="Chromosome"/>
</dbReference>
<keyword evidence="1" id="KW-0812">Transmembrane</keyword>
<gene>
    <name evidence="3" type="ORF">CMUST_02915</name>
</gene>
<dbReference type="InterPro" id="IPR007168">
    <property type="entry name" value="Phageshock_PspC_N"/>
</dbReference>
<dbReference type="AlphaFoldDB" id="A0A0G3H1D9"/>
<keyword evidence="1" id="KW-0472">Membrane</keyword>
<evidence type="ECO:0000313" key="3">
    <source>
        <dbReference type="EMBL" id="AKK04927.1"/>
    </source>
</evidence>
<dbReference type="Pfam" id="PF04024">
    <property type="entry name" value="PspC"/>
    <property type="match status" value="1"/>
</dbReference>
<dbReference type="OrthoDB" id="3208990at2"/>
<feature type="transmembrane region" description="Helical" evidence="1">
    <location>
        <begin position="268"/>
        <end position="289"/>
    </location>
</feature>
<evidence type="ECO:0000256" key="1">
    <source>
        <dbReference type="SAM" id="Phobius"/>
    </source>
</evidence>
<name>A0A0G3H1D9_9CORY</name>
<proteinExistence type="predicted"/>
<reference evidence="4" key="2">
    <citation type="submission" date="2015-05" db="EMBL/GenBank/DDBJ databases">
        <title>Complete genome sequence of Corynebacterium mustelae DSM 45274, isolated from various tissues of a male ferret with lethal sepsis.</title>
        <authorList>
            <person name="Ruckert C."/>
            <person name="Albersmeier A."/>
            <person name="Winkler A."/>
            <person name="Tauch A."/>
        </authorList>
    </citation>
    <scope>NUCLEOTIDE SEQUENCE [LARGE SCALE GENOMIC DNA]</scope>
    <source>
        <strain evidence="4">DSM 45274</strain>
    </source>
</reference>
<sequence length="403" mass="42687">MNTTIDTKSMWATRPVRIPKEQGGRAYAAGVCEGIGVRYQIDPTLIRIAFIALFFTSSGLTLYLLCWLLMPKYSVPKAPIEVLNNNQNGAYSSEQTTGWILVATLVFFSGIFSWNSASIFSSTTMFALALGAISWWALHQRCPIPPAGLLAFSPSSTSTTSNSGTTMTNPLPAPVPDPSAHPTTDIPWVTPPVDPVTNPMQQPAAESQAPQVDLSGYSAAPGFTAPYTQQKPPAWDPLGAAPELWYLPEPQQVAETPPPKKTSAGRKWLTIGGGVIVACIAASILNSIFTDLTGSVSSSVGDKKITVTSEQGLLTEYSSGVGNLDIDLSRLTTLSADKSVLVRTDVGDATVHLPKTIPVSVTCDSDVGETQCPSGIVNAGASGSMLHLDVQSDVGDVKVRFED</sequence>
<evidence type="ECO:0000259" key="2">
    <source>
        <dbReference type="Pfam" id="PF04024"/>
    </source>
</evidence>
<feature type="transmembrane region" description="Helical" evidence="1">
    <location>
        <begin position="48"/>
        <end position="70"/>
    </location>
</feature>
<protein>
    <submittedName>
        <fullName evidence="3">Phage shock protein C (PspC) family protein</fullName>
    </submittedName>
</protein>
<reference evidence="3 4" key="1">
    <citation type="journal article" date="2015" name="Genome Announc.">
        <title>Complete Genome Sequence of the Type Strain Corynebacterium mustelae DSM 45274, Isolated from Various Tissues of a Male Ferret with Lethal Sepsis.</title>
        <authorList>
            <person name="Ruckert C."/>
            <person name="Eimer J."/>
            <person name="Winkler A."/>
            <person name="Tauch A."/>
        </authorList>
    </citation>
    <scope>NUCLEOTIDE SEQUENCE [LARGE SCALE GENOMIC DNA]</scope>
    <source>
        <strain evidence="3 4">DSM 45274</strain>
    </source>
</reference>
<feature type="domain" description="Phage shock protein PspC N-terminal" evidence="2">
    <location>
        <begin position="29"/>
        <end position="72"/>
    </location>
</feature>
<keyword evidence="4" id="KW-1185">Reference proteome</keyword>
<dbReference type="KEGG" id="cmv:CMUST_02915"/>
<feature type="transmembrane region" description="Helical" evidence="1">
    <location>
        <begin position="96"/>
        <end position="113"/>
    </location>
</feature>
<dbReference type="PATRIC" id="fig|571915.4.peg.616"/>
<dbReference type="STRING" id="571915.CMUST_02915"/>
<dbReference type="RefSeq" id="WP_052844495.1">
    <property type="nucleotide sequence ID" value="NZ_CP011542.1"/>
</dbReference>
<evidence type="ECO:0000313" key="4">
    <source>
        <dbReference type="Proteomes" id="UP000035199"/>
    </source>
</evidence>
<organism evidence="3 4">
    <name type="scientific">Corynebacterium mustelae</name>
    <dbReference type="NCBI Taxonomy" id="571915"/>
    <lineage>
        <taxon>Bacteria</taxon>
        <taxon>Bacillati</taxon>
        <taxon>Actinomycetota</taxon>
        <taxon>Actinomycetes</taxon>
        <taxon>Mycobacteriales</taxon>
        <taxon>Corynebacteriaceae</taxon>
        <taxon>Corynebacterium</taxon>
    </lineage>
</organism>
<keyword evidence="1" id="KW-1133">Transmembrane helix</keyword>
<accession>A0A0G3H1D9</accession>